<protein>
    <recommendedName>
        <fullName evidence="2">Carrier domain-containing protein</fullName>
    </recommendedName>
</protein>
<evidence type="ECO:0008006" key="2">
    <source>
        <dbReference type="Google" id="ProtNLM"/>
    </source>
</evidence>
<organism evidence="1">
    <name type="scientific">Magnetococcus massalia (strain MO-1)</name>
    <dbReference type="NCBI Taxonomy" id="451514"/>
    <lineage>
        <taxon>Bacteria</taxon>
        <taxon>Pseudomonadati</taxon>
        <taxon>Pseudomonadota</taxon>
        <taxon>Magnetococcia</taxon>
        <taxon>Magnetococcales</taxon>
        <taxon>Magnetococcaceae</taxon>
        <taxon>Magnetococcus</taxon>
    </lineage>
</organism>
<evidence type="ECO:0000313" key="1">
    <source>
        <dbReference type="EMBL" id="CRH07780.1"/>
    </source>
</evidence>
<proteinExistence type="predicted"/>
<gene>
    <name evidence="1" type="ORF">MAGMO_3647</name>
</gene>
<name>A0A1S7LLN4_MAGMO</name>
<dbReference type="EMBL" id="LO017727">
    <property type="protein sequence ID" value="CRH07780.1"/>
    <property type="molecule type" value="Genomic_DNA"/>
</dbReference>
<dbReference type="AlphaFoldDB" id="A0A1S7LLN4"/>
<reference evidence="1" key="1">
    <citation type="submission" date="2015-04" db="EMBL/GenBank/DDBJ databases">
        <authorList>
            <person name="Syromyatnikov M.Y."/>
            <person name="Popov V.N."/>
        </authorList>
    </citation>
    <scope>NUCLEOTIDE SEQUENCE</scope>
    <source>
        <strain evidence="1">MO-1</strain>
    </source>
</reference>
<sequence length="84" mass="9424">MVEEKWLATIIQTISEVLAQRGEVVPTIVPEDSVRDKVVLDSFEWAEVAIKLELALGQDPFELIRAQEADIQTVDDIAALYRQG</sequence>
<accession>A0A1S7LLN4</accession>